<evidence type="ECO:0000259" key="11">
    <source>
        <dbReference type="PROSITE" id="PS00907"/>
    </source>
</evidence>
<dbReference type="Gene3D" id="3.20.20.210">
    <property type="match status" value="1"/>
</dbReference>
<dbReference type="SUPFAM" id="SSF51726">
    <property type="entry name" value="UROD/MetE-like"/>
    <property type="match status" value="1"/>
</dbReference>
<dbReference type="InterPro" id="IPR006361">
    <property type="entry name" value="Uroporphyrinogen_deCO2ase_HemE"/>
</dbReference>
<evidence type="ECO:0000256" key="8">
    <source>
        <dbReference type="RuleBase" id="RU000554"/>
    </source>
</evidence>
<dbReference type="GO" id="GO:0004853">
    <property type="term" value="F:uroporphyrinogen decarboxylase activity"/>
    <property type="evidence" value="ECO:0007669"/>
    <property type="project" value="UniProtKB-UniRule"/>
</dbReference>
<dbReference type="NCBIfam" id="TIGR01464">
    <property type="entry name" value="hemE"/>
    <property type="match status" value="1"/>
</dbReference>
<dbReference type="GO" id="GO:0019353">
    <property type="term" value="P:protoporphyrinogen IX biosynthetic process from glutamate"/>
    <property type="evidence" value="ECO:0007669"/>
    <property type="project" value="TreeGrafter"/>
</dbReference>
<feature type="domain" description="Uroporphyrinogen decarboxylase (URO-D)" evidence="10">
    <location>
        <begin position="30"/>
        <end position="39"/>
    </location>
</feature>
<keyword evidence="7" id="KW-0963">Cytoplasm</keyword>
<dbReference type="UniPathway" id="UPA00251">
    <property type="reaction ID" value="UER00321"/>
</dbReference>
<evidence type="ECO:0000256" key="7">
    <source>
        <dbReference type="HAMAP-Rule" id="MF_00218"/>
    </source>
</evidence>
<comment type="caution">
    <text evidence="12">The sequence shown here is derived from an EMBL/GenBank/DDBJ whole genome shotgun (WGS) entry which is preliminary data.</text>
</comment>
<dbReference type="PANTHER" id="PTHR21091:SF169">
    <property type="entry name" value="UROPORPHYRINOGEN DECARBOXYLASE"/>
    <property type="match status" value="1"/>
</dbReference>
<feature type="binding site" evidence="7">
    <location>
        <position position="164"/>
    </location>
    <ligand>
        <name>substrate</name>
    </ligand>
</feature>
<feature type="binding site" evidence="7">
    <location>
        <position position="219"/>
    </location>
    <ligand>
        <name>substrate</name>
    </ligand>
</feature>
<gene>
    <name evidence="7" type="primary">hemE</name>
    <name evidence="12" type="ORF">FHS92_001813</name>
</gene>
<dbReference type="Pfam" id="PF01208">
    <property type="entry name" value="URO-D"/>
    <property type="match status" value="1"/>
</dbReference>
<dbReference type="GO" id="GO:0005829">
    <property type="term" value="C:cytosol"/>
    <property type="evidence" value="ECO:0007669"/>
    <property type="project" value="TreeGrafter"/>
</dbReference>
<comment type="function">
    <text evidence="7">Catalyzes the decarboxylation of four acetate groups of uroporphyrinogen-III to yield coproporphyrinogen-III.</text>
</comment>
<keyword evidence="4 7" id="KW-0210">Decarboxylase</keyword>
<dbReference type="PROSITE" id="PS00906">
    <property type="entry name" value="UROD_1"/>
    <property type="match status" value="1"/>
</dbReference>
<dbReference type="PANTHER" id="PTHR21091">
    <property type="entry name" value="METHYLTETRAHYDROFOLATE:HOMOCYSTEINE METHYLTRANSFERASE RELATED"/>
    <property type="match status" value="1"/>
</dbReference>
<protein>
    <recommendedName>
        <fullName evidence="3 7">Uroporphyrinogen decarboxylase</fullName>
        <shortName evidence="7">UPD</shortName>
        <shortName evidence="7">URO-D</shortName>
        <ecNumber evidence="3 7">4.1.1.37</ecNumber>
    </recommendedName>
</protein>
<feature type="site" description="Transition state stabilizer" evidence="7">
    <location>
        <position position="90"/>
    </location>
</feature>
<dbReference type="CDD" id="cd00717">
    <property type="entry name" value="URO-D"/>
    <property type="match status" value="1"/>
</dbReference>
<comment type="subunit">
    <text evidence="7">Homodimer.</text>
</comment>
<dbReference type="EC" id="4.1.1.37" evidence="3 7"/>
<comment type="caution">
    <text evidence="7">Lacks conserved residue(s) required for the propagation of feature annotation.</text>
</comment>
<dbReference type="PROSITE" id="PS00907">
    <property type="entry name" value="UROD_2"/>
    <property type="match status" value="1"/>
</dbReference>
<comment type="pathway">
    <text evidence="1 7 8">Porphyrin-containing compound metabolism; protoporphyrin-IX biosynthesis; coproporphyrinogen-III from 5-aminolevulinate: step 4/4.</text>
</comment>
<feature type="binding site" evidence="7">
    <location>
        <begin position="35"/>
        <end position="39"/>
    </location>
    <ligand>
        <name>substrate</name>
    </ligand>
</feature>
<dbReference type="RefSeq" id="WP_184079736.1">
    <property type="nucleotide sequence ID" value="NZ_JACIJP010000002.1"/>
</dbReference>
<dbReference type="InterPro" id="IPR000257">
    <property type="entry name" value="Uroporphyrinogen_deCOase"/>
</dbReference>
<dbReference type="EMBL" id="JACIJP010000002">
    <property type="protein sequence ID" value="MBB6124084.1"/>
    <property type="molecule type" value="Genomic_DNA"/>
</dbReference>
<feature type="binding site" evidence="7">
    <location>
        <position position="90"/>
    </location>
    <ligand>
        <name>substrate</name>
    </ligand>
</feature>
<evidence type="ECO:0000256" key="9">
    <source>
        <dbReference type="RuleBase" id="RU004169"/>
    </source>
</evidence>
<evidence type="ECO:0000259" key="10">
    <source>
        <dbReference type="PROSITE" id="PS00906"/>
    </source>
</evidence>
<feature type="domain" description="Uroporphyrinogen decarboxylase (URO-D)" evidence="11">
    <location>
        <begin position="152"/>
        <end position="168"/>
    </location>
</feature>
<accession>A0A841J077</accession>
<dbReference type="Proteomes" id="UP000552700">
    <property type="component" value="Unassembled WGS sequence"/>
</dbReference>
<keyword evidence="6 7" id="KW-0627">Porphyrin biosynthesis</keyword>
<proteinExistence type="inferred from homology"/>
<evidence type="ECO:0000256" key="3">
    <source>
        <dbReference type="ARBA" id="ARBA00012288"/>
    </source>
</evidence>
<feature type="binding site" evidence="7">
    <location>
        <position position="335"/>
    </location>
    <ligand>
        <name>substrate</name>
    </ligand>
</feature>
<reference evidence="12 13" key="1">
    <citation type="submission" date="2020-08" db="EMBL/GenBank/DDBJ databases">
        <title>Genomic Encyclopedia of Type Strains, Phase IV (KMG-IV): sequencing the most valuable type-strain genomes for metagenomic binning, comparative biology and taxonomic classification.</title>
        <authorList>
            <person name="Goeker M."/>
        </authorList>
    </citation>
    <scope>NUCLEOTIDE SEQUENCE [LARGE SCALE GENOMIC DNA]</scope>
    <source>
        <strain evidence="12 13">DSM 102255</strain>
    </source>
</reference>
<name>A0A841J077_9SPHN</name>
<dbReference type="InterPro" id="IPR038071">
    <property type="entry name" value="UROD/MetE-like_sf"/>
</dbReference>
<comment type="similarity">
    <text evidence="2 7 9">Belongs to the uroporphyrinogen decarboxylase family.</text>
</comment>
<evidence type="ECO:0000256" key="6">
    <source>
        <dbReference type="ARBA" id="ARBA00023244"/>
    </source>
</evidence>
<dbReference type="AlphaFoldDB" id="A0A841J077"/>
<evidence type="ECO:0000313" key="13">
    <source>
        <dbReference type="Proteomes" id="UP000552700"/>
    </source>
</evidence>
<evidence type="ECO:0000256" key="2">
    <source>
        <dbReference type="ARBA" id="ARBA00009935"/>
    </source>
</evidence>
<dbReference type="HAMAP" id="MF_00218">
    <property type="entry name" value="URO_D"/>
    <property type="match status" value="1"/>
</dbReference>
<keyword evidence="5 7" id="KW-0456">Lyase</keyword>
<comment type="subcellular location">
    <subcellularLocation>
        <location evidence="7">Cytoplasm</location>
    </subcellularLocation>
</comment>
<evidence type="ECO:0000313" key="12">
    <source>
        <dbReference type="EMBL" id="MBB6124084.1"/>
    </source>
</evidence>
<evidence type="ECO:0000256" key="4">
    <source>
        <dbReference type="ARBA" id="ARBA00022793"/>
    </source>
</evidence>
<keyword evidence="13" id="KW-1185">Reference proteome</keyword>
<evidence type="ECO:0000256" key="5">
    <source>
        <dbReference type="ARBA" id="ARBA00023239"/>
    </source>
</evidence>
<sequence>MSSALVRESAASVKKPLLAVLHGERQDVPPVWLMRQAGRYLPEYRALRAEKGGFLALVYDSTAAADITLQPLDRFGTGPGGLGAAILFSDILIVPYAMGQDLWFEAGEGPRLAPTLDSHNLAALQPDWGRYEAIYSTIRQVAARLPQNATFLGFAGSPWTIATYMVAGQGSKDQGPARRMAYGEPERFGALIDAIVDATVTYLSGQIEAGVEAVQLFDSWAGSLAPLEFDRWVIAPNAQIVQRLKALHPHTPIIGFPKGAGAKLLDYAVKTGVDAVGLDETVDPHWANAVLPKGLPVQGNLDPLALITGGDAMARSVDNILAAFVDRPHIFNLGHGILPDAPIAHVEQLLARIGQ</sequence>
<comment type="catalytic activity">
    <reaction evidence="7 8">
        <text>uroporphyrinogen III + 4 H(+) = coproporphyrinogen III + 4 CO2</text>
        <dbReference type="Rhea" id="RHEA:19865"/>
        <dbReference type="ChEBI" id="CHEBI:15378"/>
        <dbReference type="ChEBI" id="CHEBI:16526"/>
        <dbReference type="ChEBI" id="CHEBI:57308"/>
        <dbReference type="ChEBI" id="CHEBI:57309"/>
        <dbReference type="EC" id="4.1.1.37"/>
    </reaction>
</comment>
<evidence type="ECO:0000256" key="1">
    <source>
        <dbReference type="ARBA" id="ARBA00004804"/>
    </source>
</evidence>
<organism evidence="12 13">
    <name type="scientific">Sphingobium subterraneum</name>
    <dbReference type="NCBI Taxonomy" id="627688"/>
    <lineage>
        <taxon>Bacteria</taxon>
        <taxon>Pseudomonadati</taxon>
        <taxon>Pseudomonadota</taxon>
        <taxon>Alphaproteobacteria</taxon>
        <taxon>Sphingomonadales</taxon>
        <taxon>Sphingomonadaceae</taxon>
        <taxon>Sphingobium</taxon>
    </lineage>
</organism>